<dbReference type="PROSITE" id="PS00022">
    <property type="entry name" value="EGF_1"/>
    <property type="match status" value="1"/>
</dbReference>
<evidence type="ECO:0000256" key="2">
    <source>
        <dbReference type="ARBA" id="ARBA00022536"/>
    </source>
</evidence>
<dbReference type="InterPro" id="IPR056847">
    <property type="entry name" value="Ig_SibA-E_2nd"/>
</dbReference>
<evidence type="ECO:0000256" key="1">
    <source>
        <dbReference type="ARBA" id="ARBA00004479"/>
    </source>
</evidence>
<evidence type="ECO:0000256" key="5">
    <source>
        <dbReference type="ARBA" id="ARBA00022889"/>
    </source>
</evidence>
<evidence type="ECO:0000259" key="14">
    <source>
        <dbReference type="PROSITE" id="PS50026"/>
    </source>
</evidence>
<dbReference type="Pfam" id="PF24619">
    <property type="entry name" value="Ig_SibA"/>
    <property type="match status" value="1"/>
</dbReference>
<feature type="disulfide bond" evidence="12">
    <location>
        <begin position="455"/>
        <end position="464"/>
    </location>
</feature>
<dbReference type="Pfam" id="PF24910">
    <property type="entry name" value="Ig_SIBA-E_3rd"/>
    <property type="match status" value="1"/>
</dbReference>
<dbReference type="Proteomes" id="UP001344447">
    <property type="component" value="Unassembled WGS sequence"/>
</dbReference>
<dbReference type="PANTHER" id="PTHR24038:SF11">
    <property type="entry name" value="INTEGRIN BETA-LIKE PROTEIN E"/>
    <property type="match status" value="1"/>
</dbReference>
<comment type="subunit">
    <text evidence="11">Interacts with talA/talin.</text>
</comment>
<evidence type="ECO:0000256" key="7">
    <source>
        <dbReference type="ARBA" id="ARBA00023136"/>
    </source>
</evidence>
<keyword evidence="2 12" id="KW-0245">EGF-like domain</keyword>
<dbReference type="Gene3D" id="2.170.300.10">
    <property type="entry name" value="Tie2 ligand-binding domain superfamily"/>
    <property type="match status" value="1"/>
</dbReference>
<feature type="domain" description="VWFA" evidence="15">
    <location>
        <begin position="521"/>
        <end position="705"/>
    </location>
</feature>
<comment type="caution">
    <text evidence="16">The sequence shown here is derived from an EMBL/GenBank/DDBJ whole genome shotgun (WGS) entry which is preliminary data.</text>
</comment>
<dbReference type="Gene3D" id="2.60.40.3440">
    <property type="match status" value="1"/>
</dbReference>
<evidence type="ECO:0000256" key="10">
    <source>
        <dbReference type="ARBA" id="ARBA00061597"/>
    </source>
</evidence>
<evidence type="ECO:0000256" key="6">
    <source>
        <dbReference type="ARBA" id="ARBA00022989"/>
    </source>
</evidence>
<evidence type="ECO:0000259" key="15">
    <source>
        <dbReference type="PROSITE" id="PS50234"/>
    </source>
</evidence>
<keyword evidence="8 12" id="KW-1015">Disulfide bond</keyword>
<evidence type="ECO:0000313" key="16">
    <source>
        <dbReference type="EMBL" id="KAK5578762.1"/>
    </source>
</evidence>
<dbReference type="Pfam" id="PF24907">
    <property type="entry name" value="SIBA-E_N"/>
    <property type="match status" value="1"/>
</dbReference>
<evidence type="ECO:0000256" key="3">
    <source>
        <dbReference type="ARBA" id="ARBA00022692"/>
    </source>
</evidence>
<dbReference type="InterPro" id="IPR002035">
    <property type="entry name" value="VWF_A"/>
</dbReference>
<organism evidence="16 17">
    <name type="scientific">Dictyostelium firmibasis</name>
    <dbReference type="NCBI Taxonomy" id="79012"/>
    <lineage>
        <taxon>Eukaryota</taxon>
        <taxon>Amoebozoa</taxon>
        <taxon>Evosea</taxon>
        <taxon>Eumycetozoa</taxon>
        <taxon>Dictyostelia</taxon>
        <taxon>Dictyosteliales</taxon>
        <taxon>Dictyosteliaceae</taxon>
        <taxon>Dictyostelium</taxon>
    </lineage>
</organism>
<keyword evidence="4 13" id="KW-0732">Signal</keyword>
<dbReference type="PROSITE" id="PS01186">
    <property type="entry name" value="EGF_2"/>
    <property type="match status" value="1"/>
</dbReference>
<sequence length="1955" mass="206718">MNKFIKILFVFLALFYLIEASHFRFGTISYQPQTTYNSIKFTSNFAYRTTFFYSTASSIKIGDSVNVGSLNYGDGSSTVSVYVTVTSFDTTNDWFTGSYTVTKTYPTQASGTIGTYIAIFTDCCRIGSLINNAGGYWNITTSVQIDNKNALSAVNWPPVSGMVPIVQVKYGKNNNFRVIASDQNVQPGQSSALAFKFSTVYSMTQPSGMTIDSTGNCYFLPTSVGLYSTQIYIEDSNKAYIVVDFILQSVTENGICDSTCTNSGTACTQNSQCKGCTNSGSTTIDTCTTTNYPPDFVSPPTPDDGETKGFPINSTTSVTLSCRTPFSARTTSIQLANLPFGISTTTPVTGQINNVTLSWKPTTANTGSYVVSAVCSDSTGLTSSVRSFTILVAKPDCGNGGIKDAGVCKCKGNWDPTSQCFECKDGFYGENCDPVPSCVNGVPNSGVNGDGKCLCNNGWTGADCSVSFSQSCGDLVNSNLSISYSSPSFINPTKAQVYLTSVPNYEIPTVVSIPTPINSLDVYVLVDTNVASSNTFGTIKSGVSSIVSSFTSVCENAQFGLGYFSDYTTSPITFSPSLVIGSAIGAGINLYNPSSYTTTSNGNSLAAATAAASASVGWNTGSFKVIVIITDSDHASASAAVTSFTNAFVGKSVVPVVVGFGASSLPNWASAISSSGFGYSAVSTATAADLAAKATVGLRVVLSKIVYKYDLTATGASFVSSVPSTVAVSTTGSTQQTVSGLKLSLPSGTTITSPVASISAMGYGRMDISINYNRPPVATSSSFSVNQNSFSTFKLTGTDPDSNILTFKFTSTLPTGAGVITDSNGNDVSTQSIYYPSTEVFTYTPATNYLTSNTLKFIANDGCVDSITYATVSITINRVNQLPTCNSNSTAGLLNSQVIIYVTGTDFEDQTNTNLVFTKPTDLTAYGTFTYNGVAITSSTKIKTGSPIIFTQTVNPVSAVSVPLSFQAVDSSNALSVSTCTLTVSLVHTNIAPVSSSATPVSVIPRGNVSLTLVSTDSDSTSATFTIKKVTNGAKGTFYSCSTGDCLCATGSAGRTDITDGKQYSTISYSNKVANQLICFLNEEPAAVSNYASISFTSTDNQGLESTSVTVVVNIVGNRANNPPVATPIQPYSCYQDYLDSAVHQVTGTDPDIDDYNPNSIPPVNNLIAIITTAPTHGILVTVVNGSTVATQGNAPLNHYYRPNPGYSGTDSYSYQVMDTFKATSPILTTTVTINPINHKPSVVVSSYSFTSQSGGSVTQTLATSDKDGDKVICSVISIPSQISMYDSEGNLITSVPTDLKSNTYSFDFPSPSTITPTPYTNVSSTFTISCKDVTALTFPYGSLSTGNVVANVQYTYINTPPSSQGGTVQLDQDTTKSFTVNGSDIESPSSDLQVKILSLPINGKLLITSTGEELTSLNTSSTKYTLSQLAYKPNAGLSNWNTFDQQSPLDSISYAVVDPQGLTSDSDIIYFSVRPRNPPVYTGAEEIDVLQNTRYPLTITGKVGNGGSQVNIQVISFTGNGTFYIAHNMGSEGTMDQEITSYPNDQTGSTSYNYAYKPPHNKYGPKFDYIYFKLYDGDLYSELYNVTVNVIHVNQPPTIELISYKILNGDSSEILFGNSSLINMNTNTSVLIKYAGSDIDVDQVTPLNSSVLNIPLRGLLYTYDPTSSNSSKALISRSFPNVYQNPKDGYYYVVFVPTKGTAAESYAKVPFVMIDNGGLMSPTALVSINVNTVNIAPYVLIGNKNYTTQTNLTLSVSGVQFDDPDSVNNNVSIIVSIVGEKDDIVAPLTNVQLSFTQSSMCNYDKTLASVSCIGTKQALNNSITSISVTASTAGNYRLKLFVDDLGYNAPAAVRDISHLNATGYVEIKVNAPETTTQTTNNKTVLTGAIAGAAAGAALIAAAAWKLLKKAAPPTDTFFSEAAFLGDGVNANPLYEQSATAAENPLYQSASDNTD</sequence>
<evidence type="ECO:0000256" key="9">
    <source>
        <dbReference type="ARBA" id="ARBA00023180"/>
    </source>
</evidence>
<dbReference type="Pfam" id="PF17963">
    <property type="entry name" value="Big_9"/>
    <property type="match status" value="1"/>
</dbReference>
<feature type="signal peptide" evidence="13">
    <location>
        <begin position="1"/>
        <end position="20"/>
    </location>
</feature>
<dbReference type="GO" id="GO:0016020">
    <property type="term" value="C:membrane"/>
    <property type="evidence" value="ECO:0007669"/>
    <property type="project" value="UniProtKB-SubCell"/>
</dbReference>
<evidence type="ECO:0000256" key="12">
    <source>
        <dbReference type="PROSITE-ProRule" id="PRU00076"/>
    </source>
</evidence>
<keyword evidence="5" id="KW-0130">Cell adhesion</keyword>
<comment type="similarity">
    <text evidence="10">Belongs to the SIB family.</text>
</comment>
<dbReference type="InterPro" id="IPR056844">
    <property type="entry name" value="SibA-E_N"/>
</dbReference>
<evidence type="ECO:0000256" key="8">
    <source>
        <dbReference type="ARBA" id="ARBA00023157"/>
    </source>
</evidence>
<dbReference type="Pfam" id="PF24909">
    <property type="entry name" value="vWA_SIBA-E"/>
    <property type="match status" value="1"/>
</dbReference>
<evidence type="ECO:0000256" key="11">
    <source>
        <dbReference type="ARBA" id="ARBA00064229"/>
    </source>
</evidence>
<comment type="subcellular location">
    <subcellularLocation>
        <location evidence="1">Membrane</location>
        <topology evidence="1">Single-pass type I membrane protein</topology>
    </subcellularLocation>
</comment>
<keyword evidence="17" id="KW-1185">Reference proteome</keyword>
<evidence type="ECO:0000313" key="17">
    <source>
        <dbReference type="Proteomes" id="UP001344447"/>
    </source>
</evidence>
<gene>
    <name evidence="16" type="ORF">RB653_008435</name>
</gene>
<keyword evidence="6" id="KW-1133">Transmembrane helix</keyword>
<reference evidence="16 17" key="1">
    <citation type="submission" date="2023-11" db="EMBL/GenBank/DDBJ databases">
        <title>Dfirmibasis_genome.</title>
        <authorList>
            <person name="Edelbroek B."/>
            <person name="Kjellin J."/>
            <person name="Jerlstrom-Hultqvist J."/>
            <person name="Soderbom F."/>
        </authorList>
    </citation>
    <scope>NUCLEOTIDE SEQUENCE [LARGE SCALE GENOMIC DNA]</scope>
    <source>
        <strain evidence="16 17">TNS-C-14</strain>
    </source>
</reference>
<dbReference type="PROSITE" id="PS50026">
    <property type="entry name" value="EGF_3"/>
    <property type="match status" value="1"/>
</dbReference>
<feature type="chain" id="PRO_5042896592" evidence="13">
    <location>
        <begin position="21"/>
        <end position="1955"/>
    </location>
</feature>
<dbReference type="InterPro" id="IPR056851">
    <property type="entry name" value="Ig_SibA-E"/>
</dbReference>
<feature type="domain" description="EGF-like" evidence="14">
    <location>
        <begin position="428"/>
        <end position="465"/>
    </location>
</feature>
<dbReference type="Pfam" id="PF24908">
    <property type="entry name" value="Ig_SIBA-E_2nd"/>
    <property type="match status" value="1"/>
</dbReference>
<evidence type="ECO:0000256" key="4">
    <source>
        <dbReference type="ARBA" id="ARBA00022729"/>
    </source>
</evidence>
<dbReference type="InterPro" id="IPR000742">
    <property type="entry name" value="EGF"/>
</dbReference>
<dbReference type="InterPro" id="IPR036465">
    <property type="entry name" value="vWFA_dom_sf"/>
</dbReference>
<dbReference type="SUPFAM" id="SSF53300">
    <property type="entry name" value="vWA-like"/>
    <property type="match status" value="1"/>
</dbReference>
<dbReference type="EMBL" id="JAVFKY010000003">
    <property type="protein sequence ID" value="KAK5578762.1"/>
    <property type="molecule type" value="Genomic_DNA"/>
</dbReference>
<dbReference type="Gene3D" id="3.40.50.410">
    <property type="entry name" value="von Willebrand factor, type A domain"/>
    <property type="match status" value="1"/>
</dbReference>
<keyword evidence="3" id="KW-0812">Transmembrane</keyword>
<dbReference type="InterPro" id="IPR056849">
    <property type="entry name" value="Ig_SibA-E_3rd"/>
</dbReference>
<evidence type="ECO:0000256" key="13">
    <source>
        <dbReference type="SAM" id="SignalP"/>
    </source>
</evidence>
<dbReference type="PANTHER" id="PTHR24038">
    <property type="entry name" value="STABILIN"/>
    <property type="match status" value="1"/>
</dbReference>
<name>A0AAN7TR23_9MYCE</name>
<keyword evidence="7" id="KW-0472">Membrane</keyword>
<accession>A0AAN7TR23</accession>
<protein>
    <submittedName>
        <fullName evidence="16">Uncharacterized protein</fullName>
    </submittedName>
</protein>
<keyword evidence="9" id="KW-0325">Glycoprotein</keyword>
<comment type="caution">
    <text evidence="12">Lacks conserved residue(s) required for the propagation of feature annotation.</text>
</comment>
<dbReference type="PROSITE" id="PS50234">
    <property type="entry name" value="VWFA"/>
    <property type="match status" value="1"/>
</dbReference>
<dbReference type="GO" id="GO:0007155">
    <property type="term" value="P:cell adhesion"/>
    <property type="evidence" value="ECO:0007669"/>
    <property type="project" value="UniProtKB-KW"/>
</dbReference>
<proteinExistence type="inferred from homology"/>